<organism evidence="3 4">
    <name type="scientific">Prevotella micans F0438</name>
    <dbReference type="NCBI Taxonomy" id="883158"/>
    <lineage>
        <taxon>Bacteria</taxon>
        <taxon>Pseudomonadati</taxon>
        <taxon>Bacteroidota</taxon>
        <taxon>Bacteroidia</taxon>
        <taxon>Bacteroidales</taxon>
        <taxon>Prevotellaceae</taxon>
        <taxon>Prevotella</taxon>
    </lineage>
</organism>
<feature type="compositionally biased region" description="Polar residues" evidence="1">
    <location>
        <begin position="131"/>
        <end position="142"/>
    </location>
</feature>
<feature type="chain" id="PRO_5003552900" description="Fimbrillin family protein" evidence="2">
    <location>
        <begin position="22"/>
        <end position="511"/>
    </location>
</feature>
<dbReference type="EMBL" id="AGWK01000037">
    <property type="protein sequence ID" value="EHO69498.1"/>
    <property type="molecule type" value="Genomic_DNA"/>
</dbReference>
<accession>H1Q384</accession>
<proteinExistence type="predicted"/>
<protein>
    <recommendedName>
        <fullName evidence="5">Fimbrillin family protein</fullName>
    </recommendedName>
</protein>
<comment type="caution">
    <text evidence="3">The sequence shown here is derived from an EMBL/GenBank/DDBJ whole genome shotgun (WGS) entry which is preliminary data.</text>
</comment>
<name>H1Q384_9BACT</name>
<evidence type="ECO:0000313" key="4">
    <source>
        <dbReference type="Proteomes" id="UP000016023"/>
    </source>
</evidence>
<sequence>MGGLMMKINTLSALVLGLMMAACNDPNIESGTDKKPSVEQEGITFESIAHEASRTTITHTPGNGALAFWETGDYIFVRPTSGAYERSEAGTLNTDKTRGVFKMPNNGRKYADQCEVRYTGKNGTSANRVTIASSQSQSTANDFSHAGESGDCGSAKASGSGQSFKFNLEHKAAYLCFLPRCMNTALGPNIRLTKIVITSQSGPIAGTYDFSSGNLSTSPISGSSNTITLTTNNFLLSNTSANPTMNASYMVIAPSNAARTFKIDYYIKDPVTTVEGAISKTLTLTTKAGEISDVTANLTPAADYSSSKYYMWDAYQDYWSGVANPPTLNDEYNPNYPNNSDANRWYSDVHLPLEAVNSCAITPNANEMLWYAQKGNPNWDTSTLWSGHGHLYKGGLWLLKRIYISNFRSDLAPDLFTDYTALGAPHIDYTIQLSPSVPTTSEQYKYFFLPSLGYLYNGKLNKVGFYGDFWSKTPSYHTDHDLGVHLLFPSGELIVADGCPRDYGFPAWAFD</sequence>
<keyword evidence="4" id="KW-1185">Reference proteome</keyword>
<feature type="signal peptide" evidence="2">
    <location>
        <begin position="1"/>
        <end position="21"/>
    </location>
</feature>
<dbReference type="HOGENOM" id="CLU_035806_0_0_10"/>
<evidence type="ECO:0000313" key="3">
    <source>
        <dbReference type="EMBL" id="EHO69498.1"/>
    </source>
</evidence>
<dbReference type="PATRIC" id="fig|883158.3.peg.1370"/>
<feature type="region of interest" description="Disordered" evidence="1">
    <location>
        <begin position="131"/>
        <end position="154"/>
    </location>
</feature>
<dbReference type="PROSITE" id="PS51257">
    <property type="entry name" value="PROKAR_LIPOPROTEIN"/>
    <property type="match status" value="1"/>
</dbReference>
<keyword evidence="2" id="KW-0732">Signal</keyword>
<gene>
    <name evidence="3" type="ORF">HMPREF9140_01372</name>
</gene>
<dbReference type="Proteomes" id="UP000016023">
    <property type="component" value="Unassembled WGS sequence"/>
</dbReference>
<evidence type="ECO:0000256" key="1">
    <source>
        <dbReference type="SAM" id="MobiDB-lite"/>
    </source>
</evidence>
<dbReference type="AlphaFoldDB" id="H1Q384"/>
<evidence type="ECO:0008006" key="5">
    <source>
        <dbReference type="Google" id="ProtNLM"/>
    </source>
</evidence>
<evidence type="ECO:0000256" key="2">
    <source>
        <dbReference type="SAM" id="SignalP"/>
    </source>
</evidence>
<reference evidence="3 4" key="1">
    <citation type="submission" date="2011-12" db="EMBL/GenBank/DDBJ databases">
        <title>The Genome Sequence of Prevotella micans F0438.</title>
        <authorList>
            <consortium name="The Broad Institute Genome Sequencing Platform"/>
            <person name="Earl A."/>
            <person name="Ward D."/>
            <person name="Feldgarden M."/>
            <person name="Gevers D."/>
            <person name="Izard J."/>
            <person name="Baranova O.V."/>
            <person name="Blanton J.M."/>
            <person name="Wade W.G."/>
            <person name="Dewhirst F.E."/>
            <person name="Young S.K."/>
            <person name="Zeng Q."/>
            <person name="Gargeya S."/>
            <person name="Fitzgerald M."/>
            <person name="Haas B."/>
            <person name="Abouelleil A."/>
            <person name="Alvarado L."/>
            <person name="Arachchi H.M."/>
            <person name="Berlin A."/>
            <person name="Chapman S.B."/>
            <person name="Gearin G."/>
            <person name="Goldberg J."/>
            <person name="Griggs A."/>
            <person name="Gujja S."/>
            <person name="Hansen M."/>
            <person name="Heiman D."/>
            <person name="Howarth C."/>
            <person name="Larimer J."/>
            <person name="Lui A."/>
            <person name="MacDonald P.J.P."/>
            <person name="McCowen C."/>
            <person name="Montmayeur A."/>
            <person name="Murphy C."/>
            <person name="Neiman D."/>
            <person name="Pearson M."/>
            <person name="Priest M."/>
            <person name="Roberts A."/>
            <person name="Saif S."/>
            <person name="Shea T."/>
            <person name="Sisk P."/>
            <person name="Stolte C."/>
            <person name="Sykes S."/>
            <person name="Wortman J."/>
            <person name="Nusbaum C."/>
            <person name="Birren B."/>
        </authorList>
    </citation>
    <scope>NUCLEOTIDE SEQUENCE [LARGE SCALE GENOMIC DNA]</scope>
    <source>
        <strain evidence="3 4">F0438</strain>
    </source>
</reference>